<keyword evidence="4 7" id="KW-0812">Transmembrane</keyword>
<feature type="transmembrane region" description="Helical" evidence="7">
    <location>
        <begin position="309"/>
        <end position="331"/>
    </location>
</feature>
<feature type="transmembrane region" description="Helical" evidence="7">
    <location>
        <begin position="158"/>
        <end position="178"/>
    </location>
</feature>
<dbReference type="GO" id="GO:0016413">
    <property type="term" value="F:O-acetyltransferase activity"/>
    <property type="evidence" value="ECO:0007669"/>
    <property type="project" value="TreeGrafter"/>
</dbReference>
<keyword evidence="3" id="KW-1003">Cell membrane</keyword>
<evidence type="ECO:0000256" key="7">
    <source>
        <dbReference type="SAM" id="Phobius"/>
    </source>
</evidence>
<dbReference type="GO" id="GO:0005886">
    <property type="term" value="C:plasma membrane"/>
    <property type="evidence" value="ECO:0007669"/>
    <property type="project" value="UniProtKB-SubCell"/>
</dbReference>
<sequence>MKNSSSKIKKKQRENSLDLLRVLSMFMIIVIHSQTFGIFHYGSPTGFNLFVLYLIRALFIVASNCYVIISGYFLILKAYKRKKVAFFIFEVSMYSVFIYLCLVIFGAIPFSISELIHSCFILFYGNYWFASLYLVLYLLSPFLTIFLRQLSKKKFQQLLFVTLLIFSFWATFSGLPILGMNEGYSIGTFVLLYFIGAYIQLYDFPVSWTKGWYLFHYINISIGIALYLFLVGYDDWLLYYHSPLILLSSVFLFLFFKNSQIRVQGLSKIVPFIFGVYLIHENTFVRTLLWEKWIPVQDYLTHPLVNSLFLGLSVIIFVICLIISACVYGVIKKFFYFILISLG</sequence>
<keyword evidence="6 7" id="KW-0472">Membrane</keyword>
<dbReference type="GO" id="GO:0009246">
    <property type="term" value="P:enterobacterial common antigen biosynthetic process"/>
    <property type="evidence" value="ECO:0007669"/>
    <property type="project" value="TreeGrafter"/>
</dbReference>
<reference evidence="9" key="1">
    <citation type="submission" date="2023-08" db="EMBL/GenBank/DDBJ databases">
        <title>Genomic characterization of piscicolin 126 produced by Carnobacterium maltaromaticum CM22 strain isolated from salmon (Salmo salar).</title>
        <authorList>
            <person name="Gonzalez-Gragera E."/>
            <person name="Garcia-Lopez J.D."/>
            <person name="Teso-Perez C."/>
            <person name="Gimenez-Hernandez I."/>
            <person name="Peralta-Sanchez J.M."/>
            <person name="Valdivia E."/>
            <person name="Montalban-Lopez M."/>
            <person name="Martin-Platero A.M."/>
            <person name="Banos A."/>
            <person name="Martinez-Bueno M."/>
        </authorList>
    </citation>
    <scope>NUCLEOTIDE SEQUENCE</scope>
    <source>
        <strain evidence="9">CM22</strain>
    </source>
</reference>
<dbReference type="EMBL" id="JAVBVO010000003">
    <property type="protein sequence ID" value="MDZ5759636.1"/>
    <property type="molecule type" value="Genomic_DNA"/>
</dbReference>
<dbReference type="InterPro" id="IPR002656">
    <property type="entry name" value="Acyl_transf_3_dom"/>
</dbReference>
<feature type="transmembrane region" description="Helical" evidence="7">
    <location>
        <begin position="20"/>
        <end position="41"/>
    </location>
</feature>
<feature type="transmembrane region" description="Helical" evidence="7">
    <location>
        <begin position="269"/>
        <end position="289"/>
    </location>
</feature>
<evidence type="ECO:0000313" key="9">
    <source>
        <dbReference type="EMBL" id="MDZ5759636.1"/>
    </source>
</evidence>
<feature type="transmembrane region" description="Helical" evidence="7">
    <location>
        <begin position="128"/>
        <end position="146"/>
    </location>
</feature>
<dbReference type="Proteomes" id="UP001290462">
    <property type="component" value="Unassembled WGS sequence"/>
</dbReference>
<evidence type="ECO:0000256" key="4">
    <source>
        <dbReference type="ARBA" id="ARBA00022692"/>
    </source>
</evidence>
<feature type="transmembrane region" description="Helical" evidence="7">
    <location>
        <begin position="53"/>
        <end position="75"/>
    </location>
</feature>
<evidence type="ECO:0000256" key="5">
    <source>
        <dbReference type="ARBA" id="ARBA00022989"/>
    </source>
</evidence>
<dbReference type="Pfam" id="PF01757">
    <property type="entry name" value="Acyl_transf_3"/>
    <property type="match status" value="1"/>
</dbReference>
<comment type="caution">
    <text evidence="9">The sequence shown here is derived from an EMBL/GenBank/DDBJ whole genome shotgun (WGS) entry which is preliminary data.</text>
</comment>
<keyword evidence="5 7" id="KW-1133">Transmembrane helix</keyword>
<evidence type="ECO:0000259" key="8">
    <source>
        <dbReference type="Pfam" id="PF01757"/>
    </source>
</evidence>
<keyword evidence="9" id="KW-0012">Acyltransferase</keyword>
<organism evidence="9 10">
    <name type="scientific">Carnobacterium maltaromaticum</name>
    <name type="common">Carnobacterium piscicola</name>
    <dbReference type="NCBI Taxonomy" id="2751"/>
    <lineage>
        <taxon>Bacteria</taxon>
        <taxon>Bacillati</taxon>
        <taxon>Bacillota</taxon>
        <taxon>Bacilli</taxon>
        <taxon>Lactobacillales</taxon>
        <taxon>Carnobacteriaceae</taxon>
        <taxon>Carnobacterium</taxon>
    </lineage>
</organism>
<gene>
    <name evidence="9" type="ORF">RAK27_13315</name>
</gene>
<proteinExistence type="inferred from homology"/>
<comment type="subcellular location">
    <subcellularLocation>
        <location evidence="1">Cell membrane</location>
        <topology evidence="1">Multi-pass membrane protein</topology>
    </subcellularLocation>
</comment>
<feature type="domain" description="Acyltransferase 3" evidence="8">
    <location>
        <begin position="15"/>
        <end position="323"/>
    </location>
</feature>
<evidence type="ECO:0000256" key="1">
    <source>
        <dbReference type="ARBA" id="ARBA00004651"/>
    </source>
</evidence>
<evidence type="ECO:0000256" key="2">
    <source>
        <dbReference type="ARBA" id="ARBA00007400"/>
    </source>
</evidence>
<protein>
    <submittedName>
        <fullName evidence="9">Acyltransferase family protein</fullName>
    </submittedName>
</protein>
<dbReference type="AlphaFoldDB" id="A0AAW9K8S2"/>
<evidence type="ECO:0000313" key="10">
    <source>
        <dbReference type="Proteomes" id="UP001290462"/>
    </source>
</evidence>
<dbReference type="PANTHER" id="PTHR40074:SF2">
    <property type="entry name" value="O-ACETYLTRANSFERASE WECH"/>
    <property type="match status" value="1"/>
</dbReference>
<accession>A0AAW9K8S2</accession>
<dbReference type="RefSeq" id="WP_322809320.1">
    <property type="nucleotide sequence ID" value="NZ_JAVBVO010000003.1"/>
</dbReference>
<feature type="transmembrane region" description="Helical" evidence="7">
    <location>
        <begin position="239"/>
        <end position="257"/>
    </location>
</feature>
<dbReference type="PANTHER" id="PTHR40074">
    <property type="entry name" value="O-ACETYLTRANSFERASE WECH"/>
    <property type="match status" value="1"/>
</dbReference>
<name>A0AAW9K8S2_CARML</name>
<feature type="transmembrane region" description="Helical" evidence="7">
    <location>
        <begin position="214"/>
        <end position="233"/>
    </location>
</feature>
<feature type="transmembrane region" description="Helical" evidence="7">
    <location>
        <begin position="184"/>
        <end position="202"/>
    </location>
</feature>
<feature type="transmembrane region" description="Helical" evidence="7">
    <location>
        <begin position="87"/>
        <end position="108"/>
    </location>
</feature>
<comment type="similarity">
    <text evidence="2">Belongs to the acyltransferase 3 family.</text>
</comment>
<keyword evidence="9" id="KW-0808">Transferase</keyword>
<evidence type="ECO:0000256" key="3">
    <source>
        <dbReference type="ARBA" id="ARBA00022475"/>
    </source>
</evidence>
<evidence type="ECO:0000256" key="6">
    <source>
        <dbReference type="ARBA" id="ARBA00023136"/>
    </source>
</evidence>